<sequence length="122" mass="14130">MNISLITQRLRFDPKSSQVTTKKVIGRLKTICRIISEKFPEIHRLDQIRLKHLQHVRNEGLAQYSPATVVDYERTLIILVEALGKTKDWLPPLKLKRDPSKGGRPSSTKVIRSRSRHRRGIL</sequence>
<comment type="caution">
    <text evidence="2">The sequence shown here is derived from an EMBL/GenBank/DDBJ whole genome shotgun (WGS) entry which is preliminary data.</text>
</comment>
<proteinExistence type="predicted"/>
<gene>
    <name evidence="2" type="ORF">LCGC14_0226860</name>
</gene>
<dbReference type="AlphaFoldDB" id="A0A0F9UBK0"/>
<protein>
    <recommendedName>
        <fullName evidence="3">Core-binding (CB) domain-containing protein</fullName>
    </recommendedName>
</protein>
<evidence type="ECO:0008006" key="3">
    <source>
        <dbReference type="Google" id="ProtNLM"/>
    </source>
</evidence>
<feature type="compositionally biased region" description="Basic residues" evidence="1">
    <location>
        <begin position="111"/>
        <end position="122"/>
    </location>
</feature>
<dbReference type="EMBL" id="LAZR01000109">
    <property type="protein sequence ID" value="KKN90545.1"/>
    <property type="molecule type" value="Genomic_DNA"/>
</dbReference>
<reference evidence="2" key="1">
    <citation type="journal article" date="2015" name="Nature">
        <title>Complex archaea that bridge the gap between prokaryotes and eukaryotes.</title>
        <authorList>
            <person name="Spang A."/>
            <person name="Saw J.H."/>
            <person name="Jorgensen S.L."/>
            <person name="Zaremba-Niedzwiedzka K."/>
            <person name="Martijn J."/>
            <person name="Lind A.E."/>
            <person name="van Eijk R."/>
            <person name="Schleper C."/>
            <person name="Guy L."/>
            <person name="Ettema T.J."/>
        </authorList>
    </citation>
    <scope>NUCLEOTIDE SEQUENCE</scope>
</reference>
<name>A0A0F9UBK0_9ZZZZ</name>
<evidence type="ECO:0000256" key="1">
    <source>
        <dbReference type="SAM" id="MobiDB-lite"/>
    </source>
</evidence>
<feature type="region of interest" description="Disordered" evidence="1">
    <location>
        <begin position="90"/>
        <end position="122"/>
    </location>
</feature>
<evidence type="ECO:0000313" key="2">
    <source>
        <dbReference type="EMBL" id="KKN90545.1"/>
    </source>
</evidence>
<accession>A0A0F9UBK0</accession>
<organism evidence="2">
    <name type="scientific">marine sediment metagenome</name>
    <dbReference type="NCBI Taxonomy" id="412755"/>
    <lineage>
        <taxon>unclassified sequences</taxon>
        <taxon>metagenomes</taxon>
        <taxon>ecological metagenomes</taxon>
    </lineage>
</organism>